<evidence type="ECO:0000313" key="10">
    <source>
        <dbReference type="Proteomes" id="UP001500187"/>
    </source>
</evidence>
<proteinExistence type="inferred from homology"/>
<feature type="transmembrane region" description="Helical" evidence="8">
    <location>
        <begin position="30"/>
        <end position="54"/>
    </location>
</feature>
<evidence type="ECO:0000256" key="5">
    <source>
        <dbReference type="ARBA" id="ARBA00022989"/>
    </source>
</evidence>
<keyword evidence="5 8" id="KW-1133">Transmembrane helix</keyword>
<keyword evidence="10" id="KW-1185">Reference proteome</keyword>
<accession>A0ABP9AX32</accession>
<keyword evidence="6 8" id="KW-0472">Membrane</keyword>
<dbReference type="EMBL" id="BAABKP010000001">
    <property type="protein sequence ID" value="GAA4787498.1"/>
    <property type="molecule type" value="Genomic_DNA"/>
</dbReference>
<dbReference type="RefSeq" id="WP_251379548.1">
    <property type="nucleotide sequence ID" value="NZ_BAABKP010000001.1"/>
</dbReference>
<evidence type="ECO:0000256" key="7">
    <source>
        <dbReference type="SAM" id="MobiDB-lite"/>
    </source>
</evidence>
<feature type="transmembrane region" description="Helical" evidence="8">
    <location>
        <begin position="6"/>
        <end position="23"/>
    </location>
</feature>
<name>A0ABP9AX32_9MICC</name>
<comment type="subcellular location">
    <subcellularLocation>
        <location evidence="1">Cell membrane</location>
        <topology evidence="1">Multi-pass membrane protein</topology>
    </subcellularLocation>
</comment>
<keyword evidence="3" id="KW-1003">Cell membrane</keyword>
<evidence type="ECO:0000256" key="1">
    <source>
        <dbReference type="ARBA" id="ARBA00004651"/>
    </source>
</evidence>
<reference evidence="10" key="1">
    <citation type="journal article" date="2019" name="Int. J. Syst. Evol. Microbiol.">
        <title>The Global Catalogue of Microorganisms (GCM) 10K type strain sequencing project: providing services to taxonomists for standard genome sequencing and annotation.</title>
        <authorList>
            <consortium name="The Broad Institute Genomics Platform"/>
            <consortium name="The Broad Institute Genome Sequencing Center for Infectious Disease"/>
            <person name="Wu L."/>
            <person name="Ma J."/>
        </authorList>
    </citation>
    <scope>NUCLEOTIDE SEQUENCE [LARGE SCALE GENOMIC DNA]</scope>
    <source>
        <strain evidence="10">JCM 18541</strain>
    </source>
</reference>
<evidence type="ECO:0000256" key="4">
    <source>
        <dbReference type="ARBA" id="ARBA00022692"/>
    </source>
</evidence>
<evidence type="ECO:0000256" key="3">
    <source>
        <dbReference type="ARBA" id="ARBA00022475"/>
    </source>
</evidence>
<evidence type="ECO:0000256" key="6">
    <source>
        <dbReference type="ARBA" id="ARBA00023136"/>
    </source>
</evidence>
<dbReference type="InterPro" id="IPR050601">
    <property type="entry name" value="CPA3_antiporter_subunitC"/>
</dbReference>
<dbReference type="PANTHER" id="PTHR34583">
    <property type="entry name" value="ANTIPORTER SUBUNIT MNHC2-RELATED"/>
    <property type="match status" value="1"/>
</dbReference>
<feature type="compositionally biased region" description="Polar residues" evidence="7">
    <location>
        <begin position="157"/>
        <end position="173"/>
    </location>
</feature>
<keyword evidence="4 8" id="KW-0812">Transmembrane</keyword>
<feature type="transmembrane region" description="Helical" evidence="8">
    <location>
        <begin position="74"/>
        <end position="95"/>
    </location>
</feature>
<evidence type="ECO:0000256" key="8">
    <source>
        <dbReference type="SAM" id="Phobius"/>
    </source>
</evidence>
<dbReference type="InterPro" id="IPR039428">
    <property type="entry name" value="NUOK/Mnh_C1-like"/>
</dbReference>
<protein>
    <submittedName>
        <fullName evidence="9">Na(+)/H(+) antiporter subunit C</fullName>
    </submittedName>
</protein>
<sequence length="173" mass="18722">MIIDLSLILVMGVLYAAGVYLILDRSMTRVVLGLMLITNATNILILHAGGPAGFAPFYATDIAAEDYSDPLPQALVLTAIVISCAVTALILGIIYRSWLLSRADEIQDDDEDIRVAEQSSFDMEADADVEAETSEFDADEETRERQANKERRKTHSIPVQSATGSDSTEGLGA</sequence>
<evidence type="ECO:0000313" key="9">
    <source>
        <dbReference type="EMBL" id="GAA4787498.1"/>
    </source>
</evidence>
<feature type="region of interest" description="Disordered" evidence="7">
    <location>
        <begin position="117"/>
        <end position="173"/>
    </location>
</feature>
<comment type="similarity">
    <text evidence="2">Belongs to the CPA3 antiporters (TC 2.A.63) subunit C family.</text>
</comment>
<evidence type="ECO:0000256" key="2">
    <source>
        <dbReference type="ARBA" id="ARBA00010388"/>
    </source>
</evidence>
<feature type="compositionally biased region" description="Acidic residues" evidence="7">
    <location>
        <begin position="123"/>
        <end position="141"/>
    </location>
</feature>
<gene>
    <name evidence="9" type="ORF">GCM10023352_01320</name>
</gene>
<organism evidence="9 10">
    <name type="scientific">Rothia endophytica</name>
    <dbReference type="NCBI Taxonomy" id="1324766"/>
    <lineage>
        <taxon>Bacteria</taxon>
        <taxon>Bacillati</taxon>
        <taxon>Actinomycetota</taxon>
        <taxon>Actinomycetes</taxon>
        <taxon>Micrococcales</taxon>
        <taxon>Micrococcaceae</taxon>
        <taxon>Rothia</taxon>
    </lineage>
</organism>
<dbReference type="Pfam" id="PF00420">
    <property type="entry name" value="Oxidored_q2"/>
    <property type="match status" value="1"/>
</dbReference>
<dbReference type="Proteomes" id="UP001500187">
    <property type="component" value="Unassembled WGS sequence"/>
</dbReference>
<dbReference type="PANTHER" id="PTHR34583:SF2">
    <property type="entry name" value="ANTIPORTER SUBUNIT MNHC2-RELATED"/>
    <property type="match status" value="1"/>
</dbReference>
<dbReference type="Gene3D" id="1.10.287.3510">
    <property type="match status" value="1"/>
</dbReference>
<dbReference type="NCBIfam" id="NF005929">
    <property type="entry name" value="PRK07946.1"/>
    <property type="match status" value="1"/>
</dbReference>
<comment type="caution">
    <text evidence="9">The sequence shown here is derived from an EMBL/GenBank/DDBJ whole genome shotgun (WGS) entry which is preliminary data.</text>
</comment>